<dbReference type="GO" id="GO:0051321">
    <property type="term" value="P:meiotic cell cycle"/>
    <property type="evidence" value="ECO:0000318"/>
    <property type="project" value="GO_Central"/>
</dbReference>
<dbReference type="GO" id="GO:0000724">
    <property type="term" value="P:double-strand break repair via homologous recombination"/>
    <property type="evidence" value="ECO:0000318"/>
    <property type="project" value="GO_Central"/>
</dbReference>
<name>A0A251UTM9_HELAN</name>
<dbReference type="GO" id="GO:0005662">
    <property type="term" value="C:DNA replication factor A complex"/>
    <property type="evidence" value="ECO:0000318"/>
    <property type="project" value="GO_Central"/>
</dbReference>
<dbReference type="GO" id="GO:0003684">
    <property type="term" value="F:damaged DNA binding"/>
    <property type="evidence" value="ECO:0000318"/>
    <property type="project" value="GO_Central"/>
</dbReference>
<dbReference type="Proteomes" id="UP000215914">
    <property type="component" value="Chromosome 5"/>
</dbReference>
<dbReference type="EMBL" id="MNCJ02000322">
    <property type="protein sequence ID" value="KAF5798177.1"/>
    <property type="molecule type" value="Genomic_DNA"/>
</dbReference>
<dbReference type="GO" id="GO:0007004">
    <property type="term" value="P:telomere maintenance via telomerase"/>
    <property type="evidence" value="ECO:0000318"/>
    <property type="project" value="GO_Central"/>
</dbReference>
<protein>
    <submittedName>
        <fullName evidence="2">Nucleic acid-binding protein</fullName>
    </submittedName>
    <submittedName>
        <fullName evidence="3">Putative nucleic acid-binding, OB-fold protein</fullName>
    </submittedName>
</protein>
<dbReference type="AlphaFoldDB" id="A0A251UTM9"/>
<reference evidence="2" key="3">
    <citation type="submission" date="2020-06" db="EMBL/GenBank/DDBJ databases">
        <title>Helianthus annuus Genome sequencing and assembly Release 2.</title>
        <authorList>
            <person name="Gouzy J."/>
            <person name="Langlade N."/>
            <person name="Munos S."/>
        </authorList>
    </citation>
    <scope>NUCLEOTIDE SEQUENCE</scope>
    <source>
        <tissue evidence="2">Leaves</tissue>
    </source>
</reference>
<dbReference type="GO" id="GO:0006289">
    <property type="term" value="P:nucleotide-excision repair"/>
    <property type="evidence" value="ECO:0000318"/>
    <property type="project" value="GO_Central"/>
</dbReference>
<dbReference type="CDD" id="cd04481">
    <property type="entry name" value="RPA1_DBD_B_like"/>
    <property type="match status" value="1"/>
</dbReference>
<sequence>MELYICDRCYYLILHCIRLPSIASISLNFSSMALNKVTLISDLDVLLESYKLKVKIIRLWKQTVRGNPKETYAIEMVLMDEQGNKIQAKVWKQCVSKFENLHEENGDFYIEKPQLASNDSPYKYANNRYKLTFNWVTKVTKCTDFNGPDTNLAFATLPSILADEPKKDCTIDVIGEVLQCFEMEYHMINGIRTKKQNVEVRDLDNLKIYVTLWGVFVDQMQAYLKDNAEKRPCVIILQFGKLKWHRGRAYVSNSYYSVSRLLINDQTKEIIEYKKKLLSKAANDSSSSQRSTSSSIVYSLHNEFVHKFPFSSIANIQGFKKEQSVIILGTIKGIRKDAGWYYHACNKCTRKVEKNGFH</sequence>
<dbReference type="GO" id="GO:0043047">
    <property type="term" value="F:single-stranded telomeric DNA binding"/>
    <property type="evidence" value="ECO:0000318"/>
    <property type="project" value="GO_Central"/>
</dbReference>
<dbReference type="Pfam" id="PF02721">
    <property type="entry name" value="DUF223"/>
    <property type="match status" value="1"/>
</dbReference>
<accession>A0A251UTM9</accession>
<reference evidence="3" key="2">
    <citation type="submission" date="2017-02" db="EMBL/GenBank/DDBJ databases">
        <title>Sunflower complete genome.</title>
        <authorList>
            <person name="Langlade N."/>
            <person name="Munos S."/>
        </authorList>
    </citation>
    <scope>NUCLEOTIDE SEQUENCE [LARGE SCALE GENOMIC DNA]</scope>
    <source>
        <tissue evidence="3">Leaves</tissue>
    </source>
</reference>
<evidence type="ECO:0000313" key="4">
    <source>
        <dbReference type="Proteomes" id="UP000215914"/>
    </source>
</evidence>
<dbReference type="PANTHER" id="PTHR47165">
    <property type="entry name" value="OS03G0429900 PROTEIN"/>
    <property type="match status" value="1"/>
</dbReference>
<dbReference type="InParanoid" id="A0A251UTM9"/>
<feature type="domain" description="Replication protein A 70 kDa DNA-binding subunit B/D first OB fold" evidence="1">
    <location>
        <begin position="38"/>
        <end position="142"/>
    </location>
</feature>
<dbReference type="CDD" id="cd04480">
    <property type="entry name" value="RPA1_DBD_A_like"/>
    <property type="match status" value="1"/>
</dbReference>
<dbReference type="Gene3D" id="2.40.50.140">
    <property type="entry name" value="Nucleic acid-binding proteins"/>
    <property type="match status" value="3"/>
</dbReference>
<dbReference type="SUPFAM" id="SSF50249">
    <property type="entry name" value="Nucleic acid-binding proteins"/>
    <property type="match status" value="2"/>
</dbReference>
<dbReference type="InterPro" id="IPR012340">
    <property type="entry name" value="NA-bd_OB-fold"/>
</dbReference>
<organism evidence="3 4">
    <name type="scientific">Helianthus annuus</name>
    <name type="common">Common sunflower</name>
    <dbReference type="NCBI Taxonomy" id="4232"/>
    <lineage>
        <taxon>Eukaryota</taxon>
        <taxon>Viridiplantae</taxon>
        <taxon>Streptophyta</taxon>
        <taxon>Embryophyta</taxon>
        <taxon>Tracheophyta</taxon>
        <taxon>Spermatophyta</taxon>
        <taxon>Magnoliopsida</taxon>
        <taxon>eudicotyledons</taxon>
        <taxon>Gunneridae</taxon>
        <taxon>Pentapetalae</taxon>
        <taxon>asterids</taxon>
        <taxon>campanulids</taxon>
        <taxon>Asterales</taxon>
        <taxon>Asteraceae</taxon>
        <taxon>Asteroideae</taxon>
        <taxon>Heliantheae alliance</taxon>
        <taxon>Heliantheae</taxon>
        <taxon>Helianthus</taxon>
    </lineage>
</organism>
<proteinExistence type="predicted"/>
<keyword evidence="4" id="KW-1185">Reference proteome</keyword>
<dbReference type="STRING" id="4232.A0A251UTM9"/>
<dbReference type="Gramene" id="mRNA:HanXRQr2_Chr07g0289751">
    <property type="protein sequence ID" value="mRNA:HanXRQr2_Chr07g0289751"/>
    <property type="gene ID" value="HanXRQr2_Chr07g0289751"/>
</dbReference>
<dbReference type="PANTHER" id="PTHR47165:SF4">
    <property type="entry name" value="OS03G0429900 PROTEIN"/>
    <property type="match status" value="1"/>
</dbReference>
<dbReference type="OMA" id="TERCIVM"/>
<dbReference type="EMBL" id="CM007894">
    <property type="protein sequence ID" value="OTG26454.1"/>
    <property type="molecule type" value="Genomic_DNA"/>
</dbReference>
<dbReference type="GO" id="GO:0006260">
    <property type="term" value="P:DNA replication"/>
    <property type="evidence" value="ECO:0000318"/>
    <property type="project" value="GO_Central"/>
</dbReference>
<evidence type="ECO:0000313" key="2">
    <source>
        <dbReference type="EMBL" id="KAF5798177.1"/>
    </source>
</evidence>
<dbReference type="InterPro" id="IPR003871">
    <property type="entry name" value="RFA1B/D_OB_1st"/>
</dbReference>
<reference evidence="2 4" key="1">
    <citation type="journal article" date="2017" name="Nature">
        <title>The sunflower genome provides insights into oil metabolism, flowering and Asterid evolution.</title>
        <authorList>
            <person name="Badouin H."/>
            <person name="Gouzy J."/>
            <person name="Grassa C.J."/>
            <person name="Murat F."/>
            <person name="Staton S.E."/>
            <person name="Cottret L."/>
            <person name="Lelandais-Briere C."/>
            <person name="Owens G.L."/>
            <person name="Carrere S."/>
            <person name="Mayjonade B."/>
            <person name="Legrand L."/>
            <person name="Gill N."/>
            <person name="Kane N.C."/>
            <person name="Bowers J.E."/>
            <person name="Hubner S."/>
            <person name="Bellec A."/>
            <person name="Berard A."/>
            <person name="Berges H."/>
            <person name="Blanchet N."/>
            <person name="Boniface M.C."/>
            <person name="Brunel D."/>
            <person name="Catrice O."/>
            <person name="Chaidir N."/>
            <person name="Claudel C."/>
            <person name="Donnadieu C."/>
            <person name="Faraut T."/>
            <person name="Fievet G."/>
            <person name="Helmstetter N."/>
            <person name="King M."/>
            <person name="Knapp S.J."/>
            <person name="Lai Z."/>
            <person name="Le Paslier M.C."/>
            <person name="Lippi Y."/>
            <person name="Lorenzon L."/>
            <person name="Mandel J.R."/>
            <person name="Marage G."/>
            <person name="Marchand G."/>
            <person name="Marquand E."/>
            <person name="Bret-Mestries E."/>
            <person name="Morien E."/>
            <person name="Nambeesan S."/>
            <person name="Nguyen T."/>
            <person name="Pegot-Espagnet P."/>
            <person name="Pouilly N."/>
            <person name="Raftis F."/>
            <person name="Sallet E."/>
            <person name="Schiex T."/>
            <person name="Thomas J."/>
            <person name="Vandecasteele C."/>
            <person name="Vares D."/>
            <person name="Vear F."/>
            <person name="Vautrin S."/>
            <person name="Crespi M."/>
            <person name="Mangin B."/>
            <person name="Burke J.M."/>
            <person name="Salse J."/>
            <person name="Munos S."/>
            <person name="Vincourt P."/>
            <person name="Rieseberg L.H."/>
            <person name="Langlade N.B."/>
        </authorList>
    </citation>
    <scope>NUCLEOTIDE SEQUENCE [LARGE SCALE GENOMIC DNA]</scope>
    <source>
        <strain evidence="4">cv. SF193</strain>
        <tissue evidence="2">Leaves</tissue>
    </source>
</reference>
<gene>
    <name evidence="3" type="ORF">HannXRQ_Chr05g0158841</name>
    <name evidence="2" type="ORF">HanXRQr2_Chr07g0289751</name>
</gene>
<dbReference type="OrthoDB" id="1935380at2759"/>
<evidence type="ECO:0000313" key="3">
    <source>
        <dbReference type="EMBL" id="OTG26454.1"/>
    </source>
</evidence>
<evidence type="ECO:0000259" key="1">
    <source>
        <dbReference type="Pfam" id="PF02721"/>
    </source>
</evidence>